<evidence type="ECO:0000259" key="12">
    <source>
        <dbReference type="PROSITE" id="PS50198"/>
    </source>
</evidence>
<sequence>MAILSKIRQRSILLILIIALALFSFVLADVIKSGGFSGNSNQVGSINGTDLDYQEFMQKVSNVEKQQQGISTTQAINSVWEQEVRKVVLNEQYDKIGLVLGKDQIMGVIKNHPQYSQTPQFLNAAGKFDEKKFEEYIKSLQNSQDPTIWSQWLTFEKDIQEYAKEQMYTTLIKSSVYTTKVEGKVKYERENNKVDFDYVSVAYSTVSDDQVKVSDEEIIAYMNKNPKKYKSDPTRALEFVVVDNKPSKEDEAAMKSKIDGLVKGGIVYNAKTGKNDTIPGFASAKNIAEFVNSNSDLKFDSTFVAKKDLSPEFAEQLFSLVPGQVFGPYIEGGYYKLSRLVGRKPNSSAKVSHILVAYKGAMQAAPTIKLTKEQAKAKAEVLLAQAIAAPANFAMLAMTNSDDQGSKQNGGVYDNVVPGQMVKPFDAYLFSSPIGKVGLVETDFGFHVMRVDARNDAISLGTVALKIQPSEKTENANYDKANKFESDANAQGMEKAAKASGLTVAPVTSVKAYDENINGLGIQRGIVTWAFNNETEEGTIKRFDIPQVGFAIVRLKSKNDTGLLPLDVAKQSVEPLIKNEKKAEIIRKKMTGTTLEAVSKSSGSSILPAVALSLANPVVPNLGFEPKVIGTALGLASNKTSKLIDGNMGVYMVRTKTIVKAPVVKDYKSQIDQLNQQTKGGASYRVIQALRDKAEIKDNRGRL</sequence>
<evidence type="ECO:0000256" key="4">
    <source>
        <dbReference type="ARBA" id="ARBA00022692"/>
    </source>
</evidence>
<gene>
    <name evidence="13" type="ORF">RF683_01500</name>
</gene>
<evidence type="ECO:0000256" key="6">
    <source>
        <dbReference type="ARBA" id="ARBA00023136"/>
    </source>
</evidence>
<dbReference type="InterPro" id="IPR046357">
    <property type="entry name" value="PPIase_dom_sf"/>
</dbReference>
<dbReference type="SUPFAM" id="SSF109998">
    <property type="entry name" value="Triger factor/SurA peptide-binding domain-like"/>
    <property type="match status" value="1"/>
</dbReference>
<keyword evidence="11" id="KW-0413">Isomerase</keyword>
<reference evidence="13" key="1">
    <citation type="submission" date="2023-09" db="EMBL/GenBank/DDBJ databases">
        <title>Flavobacterium sp. 20NA77.7 isolated from freshwater.</title>
        <authorList>
            <person name="Le V."/>
            <person name="Ko S.-R."/>
            <person name="Ahn C.-Y."/>
            <person name="Oh H.-M."/>
        </authorList>
    </citation>
    <scope>NUCLEOTIDE SEQUENCE</scope>
    <source>
        <strain evidence="13">20NA77.7</strain>
    </source>
</reference>
<dbReference type="InterPro" id="IPR027304">
    <property type="entry name" value="Trigger_fact/SurA_dom_sf"/>
</dbReference>
<evidence type="ECO:0000256" key="1">
    <source>
        <dbReference type="ARBA" id="ARBA00004382"/>
    </source>
</evidence>
<name>A0ABY9RCW4_9FLAO</name>
<dbReference type="RefSeq" id="WP_309532465.1">
    <property type="nucleotide sequence ID" value="NZ_CP133721.1"/>
</dbReference>
<dbReference type="SUPFAM" id="SSF54534">
    <property type="entry name" value="FKBP-like"/>
    <property type="match status" value="1"/>
</dbReference>
<evidence type="ECO:0000313" key="14">
    <source>
        <dbReference type="Proteomes" id="UP001180481"/>
    </source>
</evidence>
<keyword evidence="2" id="KW-1003">Cell membrane</keyword>
<proteinExistence type="inferred from homology"/>
<evidence type="ECO:0000256" key="9">
    <source>
        <dbReference type="ARBA" id="ARBA00040743"/>
    </source>
</evidence>
<organism evidence="13 14">
    <name type="scientific">Flavobacterium nakdongensis</name>
    <dbReference type="NCBI Taxonomy" id="3073563"/>
    <lineage>
        <taxon>Bacteria</taxon>
        <taxon>Pseudomonadati</taxon>
        <taxon>Bacteroidota</taxon>
        <taxon>Flavobacteriia</taxon>
        <taxon>Flavobacteriales</taxon>
        <taxon>Flavobacteriaceae</taxon>
        <taxon>Flavobacterium</taxon>
    </lineage>
</organism>
<keyword evidence="6" id="KW-0472">Membrane</keyword>
<evidence type="ECO:0000256" key="5">
    <source>
        <dbReference type="ARBA" id="ARBA00022989"/>
    </source>
</evidence>
<feature type="domain" description="PpiC" evidence="12">
    <location>
        <begin position="346"/>
        <end position="453"/>
    </location>
</feature>
<keyword evidence="7" id="KW-0143">Chaperone</keyword>
<evidence type="ECO:0000256" key="7">
    <source>
        <dbReference type="ARBA" id="ARBA00023186"/>
    </source>
</evidence>
<dbReference type="InterPro" id="IPR000297">
    <property type="entry name" value="PPIase_PpiC"/>
</dbReference>
<dbReference type="PANTHER" id="PTHR47529:SF1">
    <property type="entry name" value="PERIPLASMIC CHAPERONE PPID"/>
    <property type="match status" value="1"/>
</dbReference>
<dbReference type="PANTHER" id="PTHR47529">
    <property type="entry name" value="PEPTIDYL-PROLYL CIS-TRANS ISOMERASE D"/>
    <property type="match status" value="1"/>
</dbReference>
<comment type="subcellular location">
    <subcellularLocation>
        <location evidence="1">Cell inner membrane</location>
        <topology evidence="1">Single-pass type II membrane protein</topology>
        <orientation evidence="1">Periplasmic side</orientation>
    </subcellularLocation>
</comment>
<evidence type="ECO:0000313" key="13">
    <source>
        <dbReference type="EMBL" id="WMW78145.1"/>
    </source>
</evidence>
<comment type="similarity">
    <text evidence="8">Belongs to the PpiD chaperone family.</text>
</comment>
<accession>A0ABY9RCW4</accession>
<evidence type="ECO:0000256" key="11">
    <source>
        <dbReference type="PROSITE-ProRule" id="PRU00278"/>
    </source>
</evidence>
<dbReference type="Gene3D" id="3.10.50.40">
    <property type="match status" value="1"/>
</dbReference>
<evidence type="ECO:0000256" key="10">
    <source>
        <dbReference type="ARBA" id="ARBA00042775"/>
    </source>
</evidence>
<keyword evidence="5" id="KW-1133">Transmembrane helix</keyword>
<keyword evidence="14" id="KW-1185">Reference proteome</keyword>
<keyword evidence="4" id="KW-0812">Transmembrane</keyword>
<dbReference type="Pfam" id="PF13616">
    <property type="entry name" value="Rotamase_3"/>
    <property type="match status" value="1"/>
</dbReference>
<dbReference type="Proteomes" id="UP001180481">
    <property type="component" value="Chromosome"/>
</dbReference>
<dbReference type="InterPro" id="IPR052029">
    <property type="entry name" value="PpiD_chaperone"/>
</dbReference>
<keyword evidence="11" id="KW-0697">Rotamase</keyword>
<keyword evidence="3" id="KW-0997">Cell inner membrane</keyword>
<dbReference type="Pfam" id="PF13623">
    <property type="entry name" value="SurA_N_2"/>
    <property type="match status" value="1"/>
</dbReference>
<evidence type="ECO:0000256" key="3">
    <source>
        <dbReference type="ARBA" id="ARBA00022519"/>
    </source>
</evidence>
<dbReference type="PROSITE" id="PS50198">
    <property type="entry name" value="PPIC_PPIASE_2"/>
    <property type="match status" value="1"/>
</dbReference>
<protein>
    <recommendedName>
        <fullName evidence="9">Periplasmic chaperone PpiD</fullName>
    </recommendedName>
    <alternativeName>
        <fullName evidence="10">Periplasmic folding chaperone</fullName>
    </alternativeName>
</protein>
<dbReference type="EMBL" id="CP133721">
    <property type="protein sequence ID" value="WMW78145.1"/>
    <property type="molecule type" value="Genomic_DNA"/>
</dbReference>
<evidence type="ECO:0000256" key="2">
    <source>
        <dbReference type="ARBA" id="ARBA00022475"/>
    </source>
</evidence>
<evidence type="ECO:0000256" key="8">
    <source>
        <dbReference type="ARBA" id="ARBA00038408"/>
    </source>
</evidence>